<accession>T0JAL3</accession>
<proteinExistence type="predicted"/>
<gene>
    <name evidence="2" type="ORF">L284_03505</name>
</gene>
<dbReference type="OrthoDB" id="9767994at2"/>
<reference evidence="2 3" key="1">
    <citation type="journal article" date="2013" name="Genome Announc.">
        <title>Genome Sequence of Novosphingobium lindaniclasticum LE124T, Isolated from a Hexachlorocyclohexane Dumpsite.</title>
        <authorList>
            <person name="Saxena A."/>
            <person name="Nayyar N."/>
            <person name="Sangwan N."/>
            <person name="Kumari R."/>
            <person name="Khurana J.P."/>
            <person name="Lal R."/>
        </authorList>
    </citation>
    <scope>NUCLEOTIDE SEQUENCE [LARGE SCALE GENOMIC DNA]</scope>
    <source>
        <strain evidence="2 3">LE124</strain>
    </source>
</reference>
<dbReference type="InterPro" id="IPR012368">
    <property type="entry name" value="OxRdtase_Mopterin-bd_su_IorB"/>
</dbReference>
<dbReference type="InterPro" id="IPR008274">
    <property type="entry name" value="AldOxase/xan_DH_MoCoBD1"/>
</dbReference>
<keyword evidence="3" id="KW-1185">Reference proteome</keyword>
<dbReference type="InterPro" id="IPR000674">
    <property type="entry name" value="Ald_Oxase/Xan_DH_a/b"/>
</dbReference>
<dbReference type="EMBL" id="ATHL01000028">
    <property type="protein sequence ID" value="EQB18939.1"/>
    <property type="molecule type" value="Genomic_DNA"/>
</dbReference>
<dbReference type="PIRSF" id="PIRSF036389">
    <property type="entry name" value="IOR_B"/>
    <property type="match status" value="1"/>
</dbReference>
<dbReference type="PATRIC" id="fig|1096930.3.peg.693"/>
<protein>
    <recommendedName>
        <fullName evidence="1">Aldehyde oxidase/xanthine dehydrogenase a/b hammerhead domain-containing protein</fullName>
    </recommendedName>
</protein>
<evidence type="ECO:0000313" key="3">
    <source>
        <dbReference type="Proteomes" id="UP000015527"/>
    </source>
</evidence>
<dbReference type="Gene3D" id="3.30.365.10">
    <property type="entry name" value="Aldehyde oxidase/xanthine dehydrogenase, molybdopterin binding domain"/>
    <property type="match status" value="4"/>
</dbReference>
<dbReference type="Pfam" id="PF20256">
    <property type="entry name" value="MoCoBD_2"/>
    <property type="match status" value="2"/>
</dbReference>
<dbReference type="PANTHER" id="PTHR47495:SF1">
    <property type="entry name" value="BLL3820 PROTEIN"/>
    <property type="match status" value="1"/>
</dbReference>
<dbReference type="InterPro" id="IPR046867">
    <property type="entry name" value="AldOxase/xan_DH_MoCoBD2"/>
</dbReference>
<dbReference type="SUPFAM" id="SSF56003">
    <property type="entry name" value="Molybdenum cofactor-binding domain"/>
    <property type="match status" value="2"/>
</dbReference>
<evidence type="ECO:0000259" key="1">
    <source>
        <dbReference type="SMART" id="SM01008"/>
    </source>
</evidence>
<feature type="domain" description="Aldehyde oxidase/xanthine dehydrogenase a/b hammerhead" evidence="1">
    <location>
        <begin position="217"/>
        <end position="305"/>
    </location>
</feature>
<dbReference type="AlphaFoldDB" id="T0JAL3"/>
<comment type="caution">
    <text evidence="2">The sequence shown here is derived from an EMBL/GenBank/DDBJ whole genome shotgun (WGS) entry which is preliminary data.</text>
</comment>
<dbReference type="eggNOG" id="COG1529">
    <property type="taxonomic scope" value="Bacteria"/>
</dbReference>
<dbReference type="GO" id="GO:0016491">
    <property type="term" value="F:oxidoreductase activity"/>
    <property type="evidence" value="ECO:0007669"/>
    <property type="project" value="InterPro"/>
</dbReference>
<evidence type="ECO:0000313" key="2">
    <source>
        <dbReference type="EMBL" id="EQB18939.1"/>
    </source>
</evidence>
<dbReference type="Proteomes" id="UP000015527">
    <property type="component" value="Unassembled WGS sequence"/>
</dbReference>
<name>T0JAL3_9SPHN</name>
<sequence length="750" mass="80122">MNAPVLDRRKVLSGGALVVAFAMTSRLLGDAVGGGEGGAGPKVVRPDLEGSLKTDPWLDAWIRIDAEGQATVCSGKAELGQGIRTALLQVVAEELDMPPAAITFITADTGRTPDEGLTAGSHSMQDSGTALANAGANVRMLLIGAAAKRLGIPVRELDTTGDGHIAARDGRRVSYGEAARALSLHVEAVADAPRRSPQSYRTMNRDFRRVDIPAKLTGGEAYVQDMRLPGMVHARVVRGPSYGTRLTAPDIAAARKMPGVLRIIQNGQFLAIVARKEWQAIQAMRVAQTSDYVKTGPDLPGEQGPRRLQSLASREIIVEQSDDGPKASTRTFKGSFSRPWYSHGSIGPSCAVAHLHGGELTIWSHSQGVFDMHRATAELVGLAPDKVRVIHTPSAGCYGHNGADDATAEAGLIAMQLPGVPVRLQWMREQEFGWEPCGCGMVTQIEASIGPDNKIAHWKYEVWSNSHNNRAVGAGGYAVAQEIVPGFPMQVPAPIPMPEGDGDRNANPLYVFNNMDIRYHFVPEMPMRVSALRSLGAHLNIFTMEAALDELAKAGGVDPLAFRLAHMQDERARAVMLRATDAFGWSKRLRGDGRRGCGMAFARYKNRGAYCAIALEIEIERETGAITIHRVNAAVDAGQPANPNGIRNQIEGGIIQSLSWAIHEDMTYDTSKRTGFDWGTYPILRFDQVPGSIDVDIVESAGLPFLGAGEAAQGPTSAALANAIADAAGVRLCDMPLTPAKVKAAIGNAG</sequence>
<dbReference type="Gene3D" id="3.90.1170.50">
    <property type="entry name" value="Aldehyde oxidase/xanthine dehydrogenase, a/b hammerhead"/>
    <property type="match status" value="1"/>
</dbReference>
<dbReference type="RefSeq" id="WP_021232671.1">
    <property type="nucleotide sequence ID" value="NZ_ATHL01000028.1"/>
</dbReference>
<dbReference type="PANTHER" id="PTHR47495">
    <property type="entry name" value="ALDEHYDE DEHYDROGENASE"/>
    <property type="match status" value="1"/>
</dbReference>
<organism evidence="2 3">
    <name type="scientific">Novosphingobium lindaniclasticum LE124</name>
    <dbReference type="NCBI Taxonomy" id="1096930"/>
    <lineage>
        <taxon>Bacteria</taxon>
        <taxon>Pseudomonadati</taxon>
        <taxon>Pseudomonadota</taxon>
        <taxon>Alphaproteobacteria</taxon>
        <taxon>Sphingomonadales</taxon>
        <taxon>Sphingomonadaceae</taxon>
        <taxon>Novosphingobium</taxon>
    </lineage>
</organism>
<dbReference type="SMART" id="SM01008">
    <property type="entry name" value="Ald_Xan_dh_C"/>
    <property type="match status" value="1"/>
</dbReference>
<dbReference type="InterPro" id="IPR052516">
    <property type="entry name" value="N-heterocyclic_Hydroxylase"/>
</dbReference>
<dbReference type="InterPro" id="IPR037165">
    <property type="entry name" value="AldOxase/xan_DH_Mopterin-bd_sf"/>
</dbReference>
<dbReference type="Pfam" id="PF02738">
    <property type="entry name" value="MoCoBD_1"/>
    <property type="match status" value="1"/>
</dbReference>